<evidence type="ECO:0000313" key="8">
    <source>
        <dbReference type="EMBL" id="RZC20042.1"/>
    </source>
</evidence>
<keyword evidence="2" id="KW-0808">Transferase</keyword>
<keyword evidence="3" id="KW-0547">Nucleotide-binding</keyword>
<comment type="caution">
    <text evidence="8">The sequence shown here is derived from an EMBL/GenBank/DDBJ whole genome shotgun (WGS) entry which is preliminary data.</text>
</comment>
<evidence type="ECO:0000256" key="5">
    <source>
        <dbReference type="ARBA" id="ARBA00022840"/>
    </source>
</evidence>
<evidence type="ECO:0000259" key="7">
    <source>
        <dbReference type="Pfam" id="PF07714"/>
    </source>
</evidence>
<dbReference type="Pfam" id="PF07714">
    <property type="entry name" value="PK_Tyr_Ser-Thr"/>
    <property type="match status" value="1"/>
</dbReference>
<keyword evidence="9" id="KW-1185">Reference proteome</keyword>
<name>A0A445L9R5_GLYSO</name>
<dbReference type="InterPro" id="IPR001245">
    <property type="entry name" value="Ser-Thr/Tyr_kinase_cat_dom"/>
</dbReference>
<keyword evidence="6" id="KW-0472">Membrane</keyword>
<feature type="domain" description="Serine-threonine/tyrosine-protein kinase catalytic" evidence="7">
    <location>
        <begin position="222"/>
        <end position="283"/>
    </location>
</feature>
<dbReference type="EMBL" id="QZWG01000003">
    <property type="protein sequence ID" value="RZC20042.1"/>
    <property type="molecule type" value="Genomic_DNA"/>
</dbReference>
<dbReference type="GO" id="GO:0005524">
    <property type="term" value="F:ATP binding"/>
    <property type="evidence" value="ECO:0007669"/>
    <property type="project" value="UniProtKB-KW"/>
</dbReference>
<organism evidence="8 9">
    <name type="scientific">Glycine soja</name>
    <name type="common">Wild soybean</name>
    <dbReference type="NCBI Taxonomy" id="3848"/>
    <lineage>
        <taxon>Eukaryota</taxon>
        <taxon>Viridiplantae</taxon>
        <taxon>Streptophyta</taxon>
        <taxon>Embryophyta</taxon>
        <taxon>Tracheophyta</taxon>
        <taxon>Spermatophyta</taxon>
        <taxon>Magnoliopsida</taxon>
        <taxon>eudicotyledons</taxon>
        <taxon>Gunneridae</taxon>
        <taxon>Pentapetalae</taxon>
        <taxon>rosids</taxon>
        <taxon>fabids</taxon>
        <taxon>Fabales</taxon>
        <taxon>Fabaceae</taxon>
        <taxon>Papilionoideae</taxon>
        <taxon>50 kb inversion clade</taxon>
        <taxon>NPAAA clade</taxon>
        <taxon>indigoferoid/millettioid clade</taxon>
        <taxon>Phaseoleae</taxon>
        <taxon>Glycine</taxon>
        <taxon>Glycine subgen. Soja</taxon>
    </lineage>
</organism>
<keyword evidence="4 8" id="KW-0418">Kinase</keyword>
<keyword evidence="8" id="KW-0675">Receptor</keyword>
<reference evidence="8 9" key="1">
    <citation type="submission" date="2018-09" db="EMBL/GenBank/DDBJ databases">
        <title>A high-quality reference genome of wild soybean provides a powerful tool to mine soybean genomes.</title>
        <authorList>
            <person name="Xie M."/>
            <person name="Chung C.Y.L."/>
            <person name="Li M.-W."/>
            <person name="Wong F.-L."/>
            <person name="Chan T.-F."/>
            <person name="Lam H.-M."/>
        </authorList>
    </citation>
    <scope>NUCLEOTIDE SEQUENCE [LARGE SCALE GENOMIC DNA]</scope>
    <source>
        <strain evidence="9">cv. W05</strain>
        <tissue evidence="8">Hypocotyl of etiolated seedlings</tissue>
    </source>
</reference>
<gene>
    <name evidence="8" type="ORF">D0Y65_006754</name>
</gene>
<dbReference type="AlphaFoldDB" id="A0A445L9R5"/>
<dbReference type="GO" id="GO:0004674">
    <property type="term" value="F:protein serine/threonine kinase activity"/>
    <property type="evidence" value="ECO:0007669"/>
    <property type="project" value="UniProtKB-KW"/>
</dbReference>
<dbReference type="Gene3D" id="3.30.200.20">
    <property type="entry name" value="Phosphorylase Kinase, domain 1"/>
    <property type="match status" value="1"/>
</dbReference>
<sequence length="286" mass="31234">HSPLPLPPILPARRSHPLLRRASSSAPPCCFFIVRSGSLKPAEALLPLKEGPDGTDGGNHDSTCGDGRWGQWMKGPLVRAFSISSSSSLSSCKNKKSDLRLLLGVLGAPLAPVHVCTTDPFPYLSIKDIPVVSPLFLLRIFTSPSSGISKGALAGIVLGAIAFAVTLSVIVDILILRICLKDYRTPSKRTKESRISIIIEDIRSFDYEEMVATTNNFSDYAQIEQARYGRFFKGFLPDGTVAAIKRAQEGSLQGEREFLTEIQLLSRLHHRNLVSLVGYCDEKGEQ</sequence>
<evidence type="ECO:0000256" key="1">
    <source>
        <dbReference type="ARBA" id="ARBA00022527"/>
    </source>
</evidence>
<evidence type="ECO:0000256" key="6">
    <source>
        <dbReference type="SAM" id="Phobius"/>
    </source>
</evidence>
<keyword evidence="1" id="KW-0723">Serine/threonine-protein kinase</keyword>
<dbReference type="FunFam" id="3.30.200.20:FF:000039">
    <property type="entry name" value="receptor-like protein kinase FERONIA"/>
    <property type="match status" value="1"/>
</dbReference>
<dbReference type="InterPro" id="IPR011009">
    <property type="entry name" value="Kinase-like_dom_sf"/>
</dbReference>
<feature type="transmembrane region" description="Helical" evidence="6">
    <location>
        <begin position="152"/>
        <end position="180"/>
    </location>
</feature>
<dbReference type="PANTHER" id="PTHR47989">
    <property type="entry name" value="OS01G0750732 PROTEIN"/>
    <property type="match status" value="1"/>
</dbReference>
<evidence type="ECO:0000256" key="2">
    <source>
        <dbReference type="ARBA" id="ARBA00022679"/>
    </source>
</evidence>
<accession>A0A445L9R5</accession>
<feature type="non-terminal residue" evidence="8">
    <location>
        <position position="286"/>
    </location>
</feature>
<dbReference type="Proteomes" id="UP000289340">
    <property type="component" value="Chromosome 3"/>
</dbReference>
<protein>
    <submittedName>
        <fullName evidence="8">Putative LRR receptor-like serine/threonine-protein kinase</fullName>
    </submittedName>
</protein>
<proteinExistence type="predicted"/>
<keyword evidence="6" id="KW-0812">Transmembrane</keyword>
<dbReference type="PANTHER" id="PTHR47989:SF62">
    <property type="entry name" value="OS05G0423500 PROTEIN"/>
    <property type="match status" value="1"/>
</dbReference>
<dbReference type="SUPFAM" id="SSF56112">
    <property type="entry name" value="Protein kinase-like (PK-like)"/>
    <property type="match status" value="1"/>
</dbReference>
<feature type="non-terminal residue" evidence="8">
    <location>
        <position position="1"/>
    </location>
</feature>
<evidence type="ECO:0000256" key="3">
    <source>
        <dbReference type="ARBA" id="ARBA00022741"/>
    </source>
</evidence>
<keyword evidence="6" id="KW-1133">Transmembrane helix</keyword>
<evidence type="ECO:0000313" key="9">
    <source>
        <dbReference type="Proteomes" id="UP000289340"/>
    </source>
</evidence>
<keyword evidence="5" id="KW-0067">ATP-binding</keyword>
<evidence type="ECO:0000256" key="4">
    <source>
        <dbReference type="ARBA" id="ARBA00022777"/>
    </source>
</evidence>